<dbReference type="EMBL" id="KJ586795">
    <property type="protein sequence ID" value="AID17262.1"/>
    <property type="molecule type" value="Genomic_DNA"/>
</dbReference>
<reference evidence="1 2" key="1">
    <citation type="submission" date="2014-03" db="EMBL/GenBank/DDBJ databases">
        <title>Genome sequencing of lytic Listeria phages.</title>
        <authorList>
            <person name="Woolston J."/>
            <person name="Rajanna C."/>
            <person name="Abuladze T."/>
            <person name="Li M."/>
            <person name="Anderson B."/>
            <person name="Sulakvelidze A."/>
        </authorList>
    </citation>
    <scope>NUCLEOTIDE SEQUENCE [LARGE SCALE GENOMIC DNA]</scope>
</reference>
<dbReference type="KEGG" id="vg:54983918"/>
<protein>
    <submittedName>
        <fullName evidence="1">Uncharacterized protein</fullName>
    </submittedName>
</protein>
<evidence type="ECO:0000313" key="1">
    <source>
        <dbReference type="EMBL" id="AID17262.1"/>
    </source>
</evidence>
<accession>A0A068CCJ0</accession>
<evidence type="ECO:0000313" key="2">
    <source>
        <dbReference type="Proteomes" id="UP000027385"/>
    </source>
</evidence>
<organism evidence="1 2">
    <name type="scientific">Listeria phage LMTA-94</name>
    <dbReference type="NCBI Taxonomy" id="1486419"/>
    <lineage>
        <taxon>Viruses</taxon>
        <taxon>Duplodnaviria</taxon>
        <taxon>Heunggongvirae</taxon>
        <taxon>Uroviricota</taxon>
        <taxon>Caudoviricetes</taxon>
        <taxon>Herelleviridae</taxon>
        <taxon>Jasinskavirinae</taxon>
        <taxon>Pecentumvirus</taxon>
        <taxon>Pecentumvirus LMSP25</taxon>
    </lineage>
</organism>
<name>A0A068CCJ0_9CAUD</name>
<dbReference type="RefSeq" id="YP_009793673.1">
    <property type="nucleotide sequence ID" value="NC_047872.1"/>
</dbReference>
<dbReference type="Proteomes" id="UP000027385">
    <property type="component" value="Segment"/>
</dbReference>
<sequence length="72" mass="8359">MKAPISECPYCGSTEGYTLRSQARGTVYWRMKFNGKEVDNSESHDNLRYNPHKYAYCTVCGSKLFKAEEVRR</sequence>
<dbReference type="GeneID" id="54983918"/>
<proteinExistence type="predicted"/>